<protein>
    <submittedName>
        <fullName evidence="2">Helix-hairpin-helix domain-containing protein</fullName>
    </submittedName>
</protein>
<dbReference type="Pfam" id="PF18780">
    <property type="entry name" value="HNH_repeat"/>
    <property type="match status" value="5"/>
</dbReference>
<sequence>MDDILTDDVLLQELQRLSDALEHPPCKREISRYGEFSDSVYQSRFGSLAEARNAAGISEQTVPFPTSPVDQGSPQQRDPPSHNDLLKDLYLILSSVGRRPNDTEIQQFGIFELEDFVAQFGSLRAAIERVEEGLSGEVYTLDGLCEHLRTLRDSLGRPPLATDVLRSGTIPLRKYGAYFQSWESALDRADIPSGGYSATSKDALLEGYVDLWDRLGRPPLPEEVTEYTPYSKLTYIRRFGNWGSLLRAANRTSDISANNYQNSTKLLLALDLRRVSEQTGGNHTIQAVNTHSPHSIETYQSEFTRWETAVEAAGLTPQQEMSGLRAVSIDDVRKTFETITETTPVPSFETVLDEEIIDPYALFNKFGSWKLTTTIAGVPYRQPQNQDKYLFPSDAAGLTFEDQLRIDEGLGSDTVLLDDLDRVTDETGSIPRPLDVEILGAYSPQTYLLRFGSWEDVVNCSTSDADDWSAMRPTQRKDIFGSLLLTLERCAVQTGQNPTETTIDTWTDRTSTSYIAAFGEFNTAVDCAGVRTDEPTEYARDVLTADLYRLEQEFGARPPEEVLSHLLAYETEVITDRFGSMRKAWTAARNAGPEHISKSYGPEEVEKYRARLLSEVPNLEDVSGELTPYHLAQKTPFSPETYISMFGNVENVIAAVNDNSKSETECNGRASTVSSEMRTEISSALWDIASESGSPIQIIPDLYENTGKISISTIEEQYEDFTTAANMAGLETENRTDIPTMWYPPLGIDLVKELERVSDVVGGKPTVDEMNAEGQTSVSTYVLRFGSWEAACDSALSSDNSGVNTATNNTTTERSPTRTDTVYSRARLLHAIKLLADDLGELPTEDDMNQYGTMSIASIYDRFGSWENALIEAELIPAESSINLHTPTEELDRYIAGLSIRSITELEDAGYETVEDLRQATKSELTSVPQVGPVTAEKLLQYTK</sequence>
<proteinExistence type="predicted"/>
<dbReference type="RefSeq" id="WP_256417752.1">
    <property type="nucleotide sequence ID" value="NZ_JANHDL010000003.1"/>
</dbReference>
<dbReference type="InterPro" id="IPR010994">
    <property type="entry name" value="RuvA_2-like"/>
</dbReference>
<organism evidence="2 3">
    <name type="scientific">Halorubrum laminariae</name>
    <dbReference type="NCBI Taxonomy" id="1433523"/>
    <lineage>
        <taxon>Archaea</taxon>
        <taxon>Methanobacteriati</taxon>
        <taxon>Methanobacteriota</taxon>
        <taxon>Stenosarchaea group</taxon>
        <taxon>Halobacteria</taxon>
        <taxon>Halobacteriales</taxon>
        <taxon>Haloferacaceae</taxon>
        <taxon>Halorubrum</taxon>
    </lineage>
</organism>
<name>A0ABD6C3N0_9EURY</name>
<feature type="region of interest" description="Disordered" evidence="1">
    <location>
        <begin position="797"/>
        <end position="820"/>
    </location>
</feature>
<evidence type="ECO:0000256" key="1">
    <source>
        <dbReference type="SAM" id="MobiDB-lite"/>
    </source>
</evidence>
<gene>
    <name evidence="2" type="ORF">ACFR9T_13065</name>
</gene>
<reference evidence="2 3" key="1">
    <citation type="journal article" date="2019" name="Int. J. Syst. Evol. Microbiol.">
        <title>The Global Catalogue of Microorganisms (GCM) 10K type strain sequencing project: providing services to taxonomists for standard genome sequencing and annotation.</title>
        <authorList>
            <consortium name="The Broad Institute Genomics Platform"/>
            <consortium name="The Broad Institute Genome Sequencing Center for Infectious Disease"/>
            <person name="Wu L."/>
            <person name="Ma J."/>
        </authorList>
    </citation>
    <scope>NUCLEOTIDE SEQUENCE [LARGE SCALE GENOMIC DNA]</scope>
    <source>
        <strain evidence="2 3">CGMCC 1.12689</strain>
    </source>
</reference>
<dbReference type="AlphaFoldDB" id="A0ABD6C3N0"/>
<feature type="region of interest" description="Disordered" evidence="1">
    <location>
        <begin position="60"/>
        <end position="81"/>
    </location>
</feature>
<feature type="compositionally biased region" description="Low complexity" evidence="1">
    <location>
        <begin position="804"/>
        <end position="820"/>
    </location>
</feature>
<comment type="caution">
    <text evidence="2">The sequence shown here is derived from an EMBL/GenBank/DDBJ whole genome shotgun (WGS) entry which is preliminary data.</text>
</comment>
<keyword evidence="3" id="KW-1185">Reference proteome</keyword>
<dbReference type="Gene3D" id="1.10.150.20">
    <property type="entry name" value="5' to 3' exonuclease, C-terminal subdomain"/>
    <property type="match status" value="1"/>
</dbReference>
<dbReference type="EMBL" id="JBHUDB010000011">
    <property type="protein sequence ID" value="MFD1571502.1"/>
    <property type="molecule type" value="Genomic_DNA"/>
</dbReference>
<accession>A0ABD6C3N0</accession>
<evidence type="ECO:0000313" key="3">
    <source>
        <dbReference type="Proteomes" id="UP001597185"/>
    </source>
</evidence>
<dbReference type="InterPro" id="IPR041025">
    <property type="entry name" value="HNH_repeat"/>
</dbReference>
<dbReference type="SUPFAM" id="SSF47781">
    <property type="entry name" value="RuvA domain 2-like"/>
    <property type="match status" value="1"/>
</dbReference>
<dbReference type="Proteomes" id="UP001597185">
    <property type="component" value="Unassembled WGS sequence"/>
</dbReference>
<evidence type="ECO:0000313" key="2">
    <source>
        <dbReference type="EMBL" id="MFD1571502.1"/>
    </source>
</evidence>
<feature type="compositionally biased region" description="Polar residues" evidence="1">
    <location>
        <begin position="60"/>
        <end position="78"/>
    </location>
</feature>